<dbReference type="InterPro" id="IPR029016">
    <property type="entry name" value="GAF-like_dom_sf"/>
</dbReference>
<evidence type="ECO:0000256" key="4">
    <source>
        <dbReference type="SAM" id="MobiDB-lite"/>
    </source>
</evidence>
<dbReference type="OrthoDB" id="8479143at2"/>
<dbReference type="AlphaFoldDB" id="A0A1T3NS52"/>
<evidence type="ECO:0000259" key="6">
    <source>
        <dbReference type="PROSITE" id="PS51078"/>
    </source>
</evidence>
<dbReference type="InterPro" id="IPR014757">
    <property type="entry name" value="Tscrpt_reg_IclR_C"/>
</dbReference>
<evidence type="ECO:0000256" key="3">
    <source>
        <dbReference type="ARBA" id="ARBA00023163"/>
    </source>
</evidence>
<keyword evidence="2" id="KW-0238">DNA-binding</keyword>
<dbReference type="PROSITE" id="PS51078">
    <property type="entry name" value="ICLR_ED"/>
    <property type="match status" value="1"/>
</dbReference>
<dbReference type="Pfam" id="PF01614">
    <property type="entry name" value="IclR_C"/>
    <property type="match status" value="1"/>
</dbReference>
<proteinExistence type="predicted"/>
<dbReference type="SMART" id="SM00346">
    <property type="entry name" value="HTH_ICLR"/>
    <property type="match status" value="1"/>
</dbReference>
<dbReference type="InterPro" id="IPR050707">
    <property type="entry name" value="HTH_MetabolicPath_Reg"/>
</dbReference>
<dbReference type="Gene3D" id="1.10.10.10">
    <property type="entry name" value="Winged helix-like DNA-binding domain superfamily/Winged helix DNA-binding domain"/>
    <property type="match status" value="1"/>
</dbReference>
<evidence type="ECO:0000313" key="7">
    <source>
        <dbReference type="EMBL" id="OPC79659.1"/>
    </source>
</evidence>
<evidence type="ECO:0000256" key="2">
    <source>
        <dbReference type="ARBA" id="ARBA00023125"/>
    </source>
</evidence>
<keyword evidence="8" id="KW-1185">Reference proteome</keyword>
<comment type="caution">
    <text evidence="7">The sequence shown here is derived from an EMBL/GenBank/DDBJ whole genome shotgun (WGS) entry which is preliminary data.</text>
</comment>
<evidence type="ECO:0000259" key="5">
    <source>
        <dbReference type="PROSITE" id="PS51077"/>
    </source>
</evidence>
<dbReference type="EMBL" id="MWQN01000001">
    <property type="protein sequence ID" value="OPC79659.1"/>
    <property type="molecule type" value="Genomic_DNA"/>
</dbReference>
<dbReference type="InterPro" id="IPR005471">
    <property type="entry name" value="Tscrpt_reg_IclR_N"/>
</dbReference>
<dbReference type="GO" id="GO:0003677">
    <property type="term" value="F:DNA binding"/>
    <property type="evidence" value="ECO:0007669"/>
    <property type="project" value="UniProtKB-KW"/>
</dbReference>
<evidence type="ECO:0000313" key="8">
    <source>
        <dbReference type="Proteomes" id="UP000190037"/>
    </source>
</evidence>
<gene>
    <name evidence="7" type="ORF">B4N89_00700</name>
</gene>
<keyword evidence="1" id="KW-0805">Transcription regulation</keyword>
<dbReference type="Gene3D" id="3.30.450.40">
    <property type="match status" value="1"/>
</dbReference>
<dbReference type="Proteomes" id="UP000190037">
    <property type="component" value="Unassembled WGS sequence"/>
</dbReference>
<dbReference type="InterPro" id="IPR036390">
    <property type="entry name" value="WH_DNA-bd_sf"/>
</dbReference>
<protein>
    <submittedName>
        <fullName evidence="7">IclR family transcriptional regulator</fullName>
    </submittedName>
</protein>
<sequence>MRRHAVHSTSGSKEESVDGRSTTTLDVEEASSRSIAAVERAMDVLLLFGRSGRPDLGITEIATELNLTKAAVHRILTALRTRRLISADPTTRRYALGPAAVALGRAYLARTDLRLLAAPELRGLADECGETATLSVRRGDARLYVDQVVPAQELRIEVILGTPYPLHAGASSKAMLAFLSDGEIDGYLAQRELEALTAKTITQVDKLRRELAAIRKRGYAMSVGERQDGAVAVAAPVLDHDGVVIASLSVAGPQTRFRTRLGDCAPAVVAAATRLSAEFGYDPGA</sequence>
<dbReference type="GO" id="GO:0003700">
    <property type="term" value="F:DNA-binding transcription factor activity"/>
    <property type="evidence" value="ECO:0007669"/>
    <property type="project" value="TreeGrafter"/>
</dbReference>
<evidence type="ECO:0000256" key="1">
    <source>
        <dbReference type="ARBA" id="ARBA00023015"/>
    </source>
</evidence>
<dbReference type="SUPFAM" id="SSF55781">
    <property type="entry name" value="GAF domain-like"/>
    <property type="match status" value="1"/>
</dbReference>
<accession>A0A1T3NS52</accession>
<reference evidence="7 8" key="1">
    <citation type="submission" date="2017-03" db="EMBL/GenBank/DDBJ databases">
        <title>Draft genome sequence of Streptomyces scabrisporus NF3, endophyte isolated from Amphipterygium adstringens.</title>
        <authorList>
            <person name="Vazquez M."/>
            <person name="Ceapa C.D."/>
            <person name="Rodriguez Luna D."/>
            <person name="Sanchez Esquivel S."/>
        </authorList>
    </citation>
    <scope>NUCLEOTIDE SEQUENCE [LARGE SCALE GENOMIC DNA]</scope>
    <source>
        <strain evidence="7 8">NF3</strain>
    </source>
</reference>
<dbReference type="PANTHER" id="PTHR30136">
    <property type="entry name" value="HELIX-TURN-HELIX TRANSCRIPTIONAL REGULATOR, ICLR FAMILY"/>
    <property type="match status" value="1"/>
</dbReference>
<dbReference type="STRING" id="159449.B4N89_00700"/>
<dbReference type="Pfam" id="PF09339">
    <property type="entry name" value="HTH_IclR"/>
    <property type="match status" value="1"/>
</dbReference>
<feature type="domain" description="IclR-ED" evidence="6">
    <location>
        <begin position="99"/>
        <end position="281"/>
    </location>
</feature>
<feature type="domain" description="HTH iclR-type" evidence="5">
    <location>
        <begin position="35"/>
        <end position="98"/>
    </location>
</feature>
<keyword evidence="3" id="KW-0804">Transcription</keyword>
<organism evidence="7 8">
    <name type="scientific">Embleya scabrispora</name>
    <dbReference type="NCBI Taxonomy" id="159449"/>
    <lineage>
        <taxon>Bacteria</taxon>
        <taxon>Bacillati</taxon>
        <taxon>Actinomycetota</taxon>
        <taxon>Actinomycetes</taxon>
        <taxon>Kitasatosporales</taxon>
        <taxon>Streptomycetaceae</taxon>
        <taxon>Embleya</taxon>
    </lineage>
</organism>
<dbReference type="PANTHER" id="PTHR30136:SF35">
    <property type="entry name" value="HTH-TYPE TRANSCRIPTIONAL REGULATOR RV1719"/>
    <property type="match status" value="1"/>
</dbReference>
<dbReference type="InterPro" id="IPR036388">
    <property type="entry name" value="WH-like_DNA-bd_sf"/>
</dbReference>
<dbReference type="SUPFAM" id="SSF46785">
    <property type="entry name" value="Winged helix' DNA-binding domain"/>
    <property type="match status" value="1"/>
</dbReference>
<dbReference type="GO" id="GO:0045892">
    <property type="term" value="P:negative regulation of DNA-templated transcription"/>
    <property type="evidence" value="ECO:0007669"/>
    <property type="project" value="TreeGrafter"/>
</dbReference>
<dbReference type="PROSITE" id="PS51077">
    <property type="entry name" value="HTH_ICLR"/>
    <property type="match status" value="1"/>
</dbReference>
<feature type="region of interest" description="Disordered" evidence="4">
    <location>
        <begin position="1"/>
        <end position="25"/>
    </location>
</feature>
<name>A0A1T3NS52_9ACTN</name>